<organism evidence="2 3">
    <name type="scientific">Kipferlia bialata</name>
    <dbReference type="NCBI Taxonomy" id="797122"/>
    <lineage>
        <taxon>Eukaryota</taxon>
        <taxon>Metamonada</taxon>
        <taxon>Carpediemonas-like organisms</taxon>
        <taxon>Kipferlia</taxon>
    </lineage>
</organism>
<evidence type="ECO:0000313" key="3">
    <source>
        <dbReference type="Proteomes" id="UP000265618"/>
    </source>
</evidence>
<keyword evidence="3" id="KW-1185">Reference proteome</keyword>
<dbReference type="AlphaFoldDB" id="A0A9K3CSS6"/>
<name>A0A9K3CSS6_9EUKA</name>
<comment type="caution">
    <text evidence="2">The sequence shown here is derived from an EMBL/GenBank/DDBJ whole genome shotgun (WGS) entry which is preliminary data.</text>
</comment>
<sequence>EKLHDQATYFEHRVSEMKKRHSAEVSAFSADAEKERDNYLASPRAQKSTPRSSRGVEDMGSARKTKREKEKDKKRKQALKGSVSDALGSLGDASRGTAALKELSAVREVDLSCGSCHQAFSGKRIARTLCPCGHVVCD</sequence>
<proteinExistence type="predicted"/>
<feature type="non-terminal residue" evidence="2">
    <location>
        <position position="138"/>
    </location>
</feature>
<evidence type="ECO:0000313" key="2">
    <source>
        <dbReference type="EMBL" id="GIQ81034.1"/>
    </source>
</evidence>
<feature type="compositionally biased region" description="Basic and acidic residues" evidence="1">
    <location>
        <begin position="54"/>
        <end position="71"/>
    </location>
</feature>
<reference evidence="2 3" key="1">
    <citation type="journal article" date="2018" name="PLoS ONE">
        <title>The draft genome of Kipferlia bialata reveals reductive genome evolution in fornicate parasites.</title>
        <authorList>
            <person name="Tanifuji G."/>
            <person name="Takabayashi S."/>
            <person name="Kume K."/>
            <person name="Takagi M."/>
            <person name="Nakayama T."/>
            <person name="Kamikawa R."/>
            <person name="Inagaki Y."/>
            <person name="Hashimoto T."/>
        </authorList>
    </citation>
    <scope>NUCLEOTIDE SEQUENCE [LARGE SCALE GENOMIC DNA]</scope>
    <source>
        <strain evidence="2">NY0173</strain>
    </source>
</reference>
<accession>A0A9K3CSS6</accession>
<gene>
    <name evidence="2" type="ORF">KIPB_001928</name>
</gene>
<dbReference type="EMBL" id="BDIP01000292">
    <property type="protein sequence ID" value="GIQ81034.1"/>
    <property type="molecule type" value="Genomic_DNA"/>
</dbReference>
<feature type="region of interest" description="Disordered" evidence="1">
    <location>
        <begin position="1"/>
        <end position="92"/>
    </location>
</feature>
<protein>
    <submittedName>
        <fullName evidence="2">Uncharacterized protein</fullName>
    </submittedName>
</protein>
<dbReference type="Proteomes" id="UP000265618">
    <property type="component" value="Unassembled WGS sequence"/>
</dbReference>
<feature type="non-terminal residue" evidence="2">
    <location>
        <position position="1"/>
    </location>
</feature>
<evidence type="ECO:0000256" key="1">
    <source>
        <dbReference type="SAM" id="MobiDB-lite"/>
    </source>
</evidence>